<feature type="region of interest" description="Disordered" evidence="1">
    <location>
        <begin position="363"/>
        <end position="560"/>
    </location>
</feature>
<dbReference type="PANTHER" id="PTHR33621:SF2">
    <property type="entry name" value="RIBOSOMAL L1 DOMAIN-CONTAINING PROTEIN"/>
    <property type="match status" value="1"/>
</dbReference>
<feature type="compositionally biased region" description="Acidic residues" evidence="1">
    <location>
        <begin position="430"/>
        <end position="488"/>
    </location>
</feature>
<dbReference type="eggNOG" id="ENOG502S8M7">
    <property type="taxonomic scope" value="Eukaryota"/>
</dbReference>
<evidence type="ECO:0000256" key="1">
    <source>
        <dbReference type="SAM" id="MobiDB-lite"/>
    </source>
</evidence>
<reference evidence="2 3" key="1">
    <citation type="submission" date="2012-08" db="EMBL/GenBank/DDBJ databases">
        <title>Oryza genome evolution.</title>
        <authorList>
            <person name="Wing R.A."/>
        </authorList>
    </citation>
    <scope>NUCLEOTIDE SEQUENCE</scope>
</reference>
<name>A0A0D9VJU8_9ORYZ</name>
<feature type="compositionally biased region" description="Basic and acidic residues" evidence="1">
    <location>
        <begin position="220"/>
        <end position="229"/>
    </location>
</feature>
<dbReference type="EnsemblPlants" id="LPERR02G23600.2">
    <property type="protein sequence ID" value="LPERR02G23600.2"/>
    <property type="gene ID" value="LPERR02G23600"/>
</dbReference>
<dbReference type="Gramene" id="LPERR02G23600.2">
    <property type="protein sequence ID" value="LPERR02G23600.2"/>
    <property type="gene ID" value="LPERR02G23600"/>
</dbReference>
<keyword evidence="3" id="KW-1185">Reference proteome</keyword>
<reference evidence="2 3" key="2">
    <citation type="submission" date="2013-12" db="EMBL/GenBank/DDBJ databases">
        <authorList>
            <person name="Yu Y."/>
            <person name="Lee S."/>
            <person name="de Baynast K."/>
            <person name="Wissotski M."/>
            <person name="Liu L."/>
            <person name="Talag J."/>
            <person name="Goicoechea J."/>
            <person name="Angelova A."/>
            <person name="Jetty R."/>
            <person name="Kudrna D."/>
            <person name="Golser W."/>
            <person name="Rivera L."/>
            <person name="Zhang J."/>
            <person name="Wing R."/>
        </authorList>
    </citation>
    <scope>NUCLEOTIDE SEQUENCE</scope>
</reference>
<feature type="compositionally biased region" description="Basic and acidic residues" evidence="1">
    <location>
        <begin position="374"/>
        <end position="393"/>
    </location>
</feature>
<dbReference type="EnsemblPlants" id="LPERR02G23600.1">
    <property type="protein sequence ID" value="LPERR02G23600.1"/>
    <property type="gene ID" value="LPERR02G23600"/>
</dbReference>
<dbReference type="HOGENOM" id="CLU_400312_0_0_1"/>
<evidence type="ECO:0000313" key="3">
    <source>
        <dbReference type="Proteomes" id="UP000032180"/>
    </source>
</evidence>
<proteinExistence type="predicted"/>
<sequence>MEAAAATMAMDLHALSRRELQALCKRNGVRANMTNAAMAEALQSLTSVDGIDEIGTTLCLPTPGRSTMKSALKAAAAIGEEDEEQKQHGSPLPRGRRVSVMSPEAIRMDVEEGEDEMKRDLGKEIVRTPGVALRSTSRRARATPAPIAAQKMGEVAAPTPATLRRSLRTAAKKAPAPVEEVVTTAKRTTRRSARSKVMIDLDQEVDEVAVALQEVKVQEEDLKDVASDEKCDDPEEEEATKILEGGSKEEESEQGEEVSSAAPTILAMSDKSCDNPEEEEVVVVIANGEESAQTQEMEGAGKGQELILAEDSTPLPIMEDSPILGVLSKPEPVEPLSEKVEEASVGEWSAVKEIICEINCATDDKEVDADEVPEEKLPADVTGDKTSEVKEVSAVEMPQTDLTGNETSEEEGLDEVKEGTADEMLQVDLTDAETSEEADLDEESSEESDLDEVSSEEDDLDEESTDDETDGESEPSEVATDSDEEEVEMLQVTMKDDLSAEINKADDEEDDFSSDLLPEFDCAGNFSDAETESDTTVVDSSATKVTEASSEEEASQQKVESTLDTIVKSLDEFTFKVEDTQQELTEEMKNTDDAEAVGAKVLKKKKPTVEELEAKSLRKLKTMYKEAAKAAAEGKKLALAELDDNTTVDC</sequence>
<dbReference type="Gramene" id="LPERR02G23600.1">
    <property type="protein sequence ID" value="LPERR02G23600.1"/>
    <property type="gene ID" value="LPERR02G23600"/>
</dbReference>
<evidence type="ECO:0000313" key="2">
    <source>
        <dbReference type="EnsemblPlants" id="LPERR02G23600.2"/>
    </source>
</evidence>
<dbReference type="Proteomes" id="UP000032180">
    <property type="component" value="Chromosome 2"/>
</dbReference>
<protein>
    <submittedName>
        <fullName evidence="2">Uncharacterized protein</fullName>
    </submittedName>
</protein>
<accession>A0A0D9VJU8</accession>
<organism evidence="2 3">
    <name type="scientific">Leersia perrieri</name>
    <dbReference type="NCBI Taxonomy" id="77586"/>
    <lineage>
        <taxon>Eukaryota</taxon>
        <taxon>Viridiplantae</taxon>
        <taxon>Streptophyta</taxon>
        <taxon>Embryophyta</taxon>
        <taxon>Tracheophyta</taxon>
        <taxon>Spermatophyta</taxon>
        <taxon>Magnoliopsida</taxon>
        <taxon>Liliopsida</taxon>
        <taxon>Poales</taxon>
        <taxon>Poaceae</taxon>
        <taxon>BOP clade</taxon>
        <taxon>Oryzoideae</taxon>
        <taxon>Oryzeae</taxon>
        <taxon>Oryzinae</taxon>
        <taxon>Leersia</taxon>
    </lineage>
</organism>
<reference evidence="2" key="3">
    <citation type="submission" date="2015-04" db="UniProtKB">
        <authorList>
            <consortium name="EnsemblPlants"/>
        </authorList>
    </citation>
    <scope>IDENTIFICATION</scope>
</reference>
<dbReference type="PANTHER" id="PTHR33621">
    <property type="entry name" value="ASPARTIC/GLUTAMIC ACID-RICH PROTEIN"/>
    <property type="match status" value="1"/>
</dbReference>
<feature type="region of interest" description="Disordered" evidence="1">
    <location>
        <begin position="76"/>
        <end position="96"/>
    </location>
</feature>
<feature type="region of interest" description="Disordered" evidence="1">
    <location>
        <begin position="220"/>
        <end position="263"/>
    </location>
</feature>
<dbReference type="AlphaFoldDB" id="A0A0D9VJU8"/>